<comment type="caution">
    <text evidence="9">The sequence shown here is derived from an EMBL/GenBank/DDBJ whole genome shotgun (WGS) entry which is preliminary data.</text>
</comment>
<sequence>DGPDELRHHPGTPRSFPSVRAQNALESAFGANLLFPTTVLIHDPAGYLSANGSLTPAGAADLYRAAAAMHGTSGLASGTGPFLLGTDLAPNSSTGAALSGATRYIFSNGSWAYWNLYTVSSPFSDGGSAFVQALRAHPGWIVGGAAAGVVDQKAQNQVLYPELELLIVVLIGAVLGLAFRSLTYPLISLSGVYLSITATTVLLYLISNYLLHEALIYLIPLILFVILVSLGNDYTVFILSRVVEEGRRAPPLSAIPRGIGYSGAVVTSLGLILAASLGSLGLQPLGFLQQLGIAFAISLVIDTFLVRLYYFPAILSVAARRS</sequence>
<keyword evidence="5 7" id="KW-1133">Transmembrane helix</keyword>
<feature type="transmembrane region" description="Helical" evidence="7">
    <location>
        <begin position="287"/>
        <end position="310"/>
    </location>
</feature>
<dbReference type="PANTHER" id="PTHR33406:SF6">
    <property type="entry name" value="MEMBRANE PROTEIN YDGH-RELATED"/>
    <property type="match status" value="1"/>
</dbReference>
<dbReference type="SUPFAM" id="SSF82866">
    <property type="entry name" value="Multidrug efflux transporter AcrB transmembrane domain"/>
    <property type="match status" value="1"/>
</dbReference>
<comment type="subcellular location">
    <subcellularLocation>
        <location evidence="1">Cell membrane</location>
        <topology evidence="1">Multi-pass membrane protein</topology>
    </subcellularLocation>
</comment>
<protein>
    <submittedName>
        <fullName evidence="9">MMPL domain protein</fullName>
    </submittedName>
</protein>
<comment type="similarity">
    <text evidence="2">Belongs to the resistance-nodulation-cell division (RND) (TC 2.A.6) family. MmpL subfamily.</text>
</comment>
<dbReference type="Gene3D" id="1.20.1640.10">
    <property type="entry name" value="Multidrug efflux transporter AcrB transmembrane domain"/>
    <property type="match status" value="1"/>
</dbReference>
<gene>
    <name evidence="9" type="ORF">B2A_03047</name>
</gene>
<dbReference type="AlphaFoldDB" id="T1B016"/>
<evidence type="ECO:0000256" key="5">
    <source>
        <dbReference type="ARBA" id="ARBA00022989"/>
    </source>
</evidence>
<accession>T1B016</accession>
<evidence type="ECO:0000256" key="1">
    <source>
        <dbReference type="ARBA" id="ARBA00004651"/>
    </source>
</evidence>
<reference evidence="9" key="2">
    <citation type="journal article" date="2014" name="ISME J.">
        <title>Microbial stratification in low pH oxic and suboxic macroscopic growths along an acid mine drainage.</title>
        <authorList>
            <person name="Mendez-Garcia C."/>
            <person name="Mesa V."/>
            <person name="Sprenger R.R."/>
            <person name="Richter M."/>
            <person name="Diez M.S."/>
            <person name="Solano J."/>
            <person name="Bargiela R."/>
            <person name="Golyshina O.V."/>
            <person name="Manteca A."/>
            <person name="Ramos J.L."/>
            <person name="Gallego J.R."/>
            <person name="Llorente I."/>
            <person name="Martins Dos Santos V.A."/>
            <person name="Jensen O.N."/>
            <person name="Pelaez A.I."/>
            <person name="Sanchez J."/>
            <person name="Ferrer M."/>
        </authorList>
    </citation>
    <scope>NUCLEOTIDE SEQUENCE</scope>
</reference>
<feature type="transmembrane region" description="Helical" evidence="7">
    <location>
        <begin position="158"/>
        <end position="179"/>
    </location>
</feature>
<feature type="transmembrane region" description="Helical" evidence="7">
    <location>
        <begin position="259"/>
        <end position="281"/>
    </location>
</feature>
<dbReference type="InterPro" id="IPR004869">
    <property type="entry name" value="MMPL_dom"/>
</dbReference>
<keyword evidence="6 7" id="KW-0472">Membrane</keyword>
<evidence type="ECO:0000256" key="7">
    <source>
        <dbReference type="SAM" id="Phobius"/>
    </source>
</evidence>
<keyword evidence="3" id="KW-1003">Cell membrane</keyword>
<dbReference type="EMBL" id="AUZZ01002049">
    <property type="protein sequence ID" value="EQD61948.1"/>
    <property type="molecule type" value="Genomic_DNA"/>
</dbReference>
<dbReference type="InterPro" id="IPR050545">
    <property type="entry name" value="Mycobact_MmpL"/>
</dbReference>
<feature type="transmembrane region" description="Helical" evidence="7">
    <location>
        <begin position="217"/>
        <end position="239"/>
    </location>
</feature>
<evidence type="ECO:0000259" key="8">
    <source>
        <dbReference type="Pfam" id="PF03176"/>
    </source>
</evidence>
<evidence type="ECO:0000313" key="9">
    <source>
        <dbReference type="EMBL" id="EQD61948.1"/>
    </source>
</evidence>
<proteinExistence type="inferred from homology"/>
<feature type="transmembrane region" description="Helical" evidence="7">
    <location>
        <begin position="191"/>
        <end position="211"/>
    </location>
</feature>
<organism evidence="9">
    <name type="scientific">mine drainage metagenome</name>
    <dbReference type="NCBI Taxonomy" id="410659"/>
    <lineage>
        <taxon>unclassified sequences</taxon>
        <taxon>metagenomes</taxon>
        <taxon>ecological metagenomes</taxon>
    </lineage>
</organism>
<reference evidence="9" key="1">
    <citation type="submission" date="2013-08" db="EMBL/GenBank/DDBJ databases">
        <authorList>
            <person name="Mendez C."/>
            <person name="Richter M."/>
            <person name="Ferrer M."/>
            <person name="Sanchez J."/>
        </authorList>
    </citation>
    <scope>NUCLEOTIDE SEQUENCE</scope>
</reference>
<dbReference type="PANTHER" id="PTHR33406">
    <property type="entry name" value="MEMBRANE PROTEIN MJ1562-RELATED"/>
    <property type="match status" value="1"/>
</dbReference>
<dbReference type="Pfam" id="PF03176">
    <property type="entry name" value="MMPL"/>
    <property type="match status" value="1"/>
</dbReference>
<name>T1B016_9ZZZZ</name>
<feature type="domain" description="Membrane transport protein MMPL" evidence="8">
    <location>
        <begin position="142"/>
        <end position="321"/>
    </location>
</feature>
<feature type="non-terminal residue" evidence="9">
    <location>
        <position position="1"/>
    </location>
</feature>
<evidence type="ECO:0000256" key="4">
    <source>
        <dbReference type="ARBA" id="ARBA00022692"/>
    </source>
</evidence>
<evidence type="ECO:0000256" key="3">
    <source>
        <dbReference type="ARBA" id="ARBA00022475"/>
    </source>
</evidence>
<keyword evidence="4 7" id="KW-0812">Transmembrane</keyword>
<evidence type="ECO:0000256" key="6">
    <source>
        <dbReference type="ARBA" id="ARBA00023136"/>
    </source>
</evidence>
<evidence type="ECO:0000256" key="2">
    <source>
        <dbReference type="ARBA" id="ARBA00010157"/>
    </source>
</evidence>
<dbReference type="GO" id="GO:0005886">
    <property type="term" value="C:plasma membrane"/>
    <property type="evidence" value="ECO:0007669"/>
    <property type="project" value="UniProtKB-SubCell"/>
</dbReference>